<dbReference type="AlphaFoldDB" id="A0A434A158"/>
<evidence type="ECO:0000256" key="5">
    <source>
        <dbReference type="ARBA" id="ARBA00023049"/>
    </source>
</evidence>
<dbReference type="PANTHER" id="PTHR22726:SF1">
    <property type="entry name" value="METALLOENDOPEPTIDASE OMA1, MITOCHONDRIAL"/>
    <property type="match status" value="1"/>
</dbReference>
<evidence type="ECO:0000256" key="1">
    <source>
        <dbReference type="ARBA" id="ARBA00022670"/>
    </source>
</evidence>
<comment type="cofactor">
    <cofactor evidence="6">
        <name>Zn(2+)</name>
        <dbReference type="ChEBI" id="CHEBI:29105"/>
    </cofactor>
    <text evidence="6">Binds 1 zinc ion per subunit.</text>
</comment>
<dbReference type="GO" id="GO:0004222">
    <property type="term" value="F:metalloendopeptidase activity"/>
    <property type="evidence" value="ECO:0007669"/>
    <property type="project" value="InterPro"/>
</dbReference>
<evidence type="ECO:0000259" key="8">
    <source>
        <dbReference type="Pfam" id="PF01435"/>
    </source>
</evidence>
<dbReference type="Gene3D" id="3.30.2010.10">
    <property type="entry name" value="Metalloproteases ('zincins'), catalytic domain"/>
    <property type="match status" value="1"/>
</dbReference>
<keyword evidence="1 6" id="KW-0645">Protease</keyword>
<comment type="similarity">
    <text evidence="6">Belongs to the peptidase M48 family.</text>
</comment>
<dbReference type="GO" id="GO:0051603">
    <property type="term" value="P:proteolysis involved in protein catabolic process"/>
    <property type="evidence" value="ECO:0007669"/>
    <property type="project" value="TreeGrafter"/>
</dbReference>
<dbReference type="InterPro" id="IPR051156">
    <property type="entry name" value="Mito/Outer_Membr_Metalloprot"/>
</dbReference>
<dbReference type="RefSeq" id="WP_127340538.1">
    <property type="nucleotide sequence ID" value="NZ_QWDM01000020.1"/>
</dbReference>
<evidence type="ECO:0000256" key="4">
    <source>
        <dbReference type="ARBA" id="ARBA00022833"/>
    </source>
</evidence>
<dbReference type="EMBL" id="QWDM01000020">
    <property type="protein sequence ID" value="RUT68098.1"/>
    <property type="molecule type" value="Genomic_DNA"/>
</dbReference>
<evidence type="ECO:0000256" key="3">
    <source>
        <dbReference type="ARBA" id="ARBA00022801"/>
    </source>
</evidence>
<reference evidence="10" key="1">
    <citation type="journal article" date="2019" name="Syst. Appl. Microbiol.">
        <title>Flavobacterium circumlabens sp. nov. and Flavobacterium cupreum sp. nov., two psychrotrophic species isolated from Antarctic environmental samples.</title>
        <authorList>
            <person name="Kralova S."/>
            <person name="Busse H.-J."/>
            <person name="Svec P."/>
            <person name="Maslanova I."/>
            <person name="Stankova E."/>
            <person name="Bartak M."/>
            <person name="Sedlacek I."/>
        </authorList>
    </citation>
    <scope>NUCLEOTIDE SEQUENCE [LARGE SCALE GENOMIC DNA]</scope>
    <source>
        <strain evidence="10">CCM 8825</strain>
    </source>
</reference>
<dbReference type="GO" id="GO:0016020">
    <property type="term" value="C:membrane"/>
    <property type="evidence" value="ECO:0007669"/>
    <property type="project" value="TreeGrafter"/>
</dbReference>
<keyword evidence="10" id="KW-1185">Reference proteome</keyword>
<accession>A0A434A158</accession>
<dbReference type="PROSITE" id="PS51257">
    <property type="entry name" value="PROKAR_LIPOPROTEIN"/>
    <property type="match status" value="1"/>
</dbReference>
<proteinExistence type="inferred from homology"/>
<evidence type="ECO:0000313" key="9">
    <source>
        <dbReference type="EMBL" id="RUT68098.1"/>
    </source>
</evidence>
<keyword evidence="2" id="KW-0479">Metal-binding</keyword>
<evidence type="ECO:0000313" key="10">
    <source>
        <dbReference type="Proteomes" id="UP000288102"/>
    </source>
</evidence>
<keyword evidence="4 6" id="KW-0862">Zinc</keyword>
<dbReference type="PANTHER" id="PTHR22726">
    <property type="entry name" value="METALLOENDOPEPTIDASE OMA1"/>
    <property type="match status" value="1"/>
</dbReference>
<feature type="chain" id="PRO_5019420325" evidence="7">
    <location>
        <begin position="19"/>
        <end position="269"/>
    </location>
</feature>
<gene>
    <name evidence="9" type="ORF">D0817_22495</name>
</gene>
<dbReference type="GO" id="GO:0046872">
    <property type="term" value="F:metal ion binding"/>
    <property type="evidence" value="ECO:0007669"/>
    <property type="project" value="UniProtKB-KW"/>
</dbReference>
<protein>
    <submittedName>
        <fullName evidence="9">M48 family peptidase</fullName>
    </submittedName>
</protein>
<dbReference type="OrthoDB" id="9810445at2"/>
<sequence length="269" mass="28829">MKKYLIGGIFTILLVACATNPITGKQNLNFVSNSELFPSSFQQYNQFLTENKVITGTADAKRVDVVGSRIKAAAEKYLKFLGQGQYLQDYRWEYKLVDNKEVNAWCLPGGKIVVYSGILPVTQNDAGLATVMGHEVSHALANHGAQRMSAAQLQQIGGVALGAATSGKSEQTQQIFSQAYGLGTEVGVMLPFSRGNETEADKIGLTLMAIAGYNPDDAVSFWSRMSAKSGGGSTPEFMSTHPSDATRIANIKSLIPEAKATALKVGVIK</sequence>
<feature type="domain" description="Peptidase M48" evidence="8">
    <location>
        <begin position="89"/>
        <end position="253"/>
    </location>
</feature>
<comment type="caution">
    <text evidence="9">The sequence shown here is derived from an EMBL/GenBank/DDBJ whole genome shotgun (WGS) entry which is preliminary data.</text>
</comment>
<dbReference type="Proteomes" id="UP000288102">
    <property type="component" value="Unassembled WGS sequence"/>
</dbReference>
<keyword evidence="7" id="KW-0732">Signal</keyword>
<keyword evidence="3 6" id="KW-0378">Hydrolase</keyword>
<dbReference type="InterPro" id="IPR001915">
    <property type="entry name" value="Peptidase_M48"/>
</dbReference>
<dbReference type="Pfam" id="PF01435">
    <property type="entry name" value="Peptidase_M48"/>
    <property type="match status" value="1"/>
</dbReference>
<evidence type="ECO:0000256" key="6">
    <source>
        <dbReference type="RuleBase" id="RU003983"/>
    </source>
</evidence>
<feature type="signal peptide" evidence="7">
    <location>
        <begin position="1"/>
        <end position="18"/>
    </location>
</feature>
<dbReference type="CDD" id="cd07331">
    <property type="entry name" value="M48C_Oma1_like"/>
    <property type="match status" value="1"/>
</dbReference>
<organism evidence="9 10">
    <name type="scientific">Flavobacterium cupreum</name>
    <dbReference type="NCBI Taxonomy" id="2133766"/>
    <lineage>
        <taxon>Bacteria</taxon>
        <taxon>Pseudomonadati</taxon>
        <taxon>Bacteroidota</taxon>
        <taxon>Flavobacteriia</taxon>
        <taxon>Flavobacteriales</taxon>
        <taxon>Flavobacteriaceae</taxon>
        <taxon>Flavobacterium</taxon>
    </lineage>
</organism>
<evidence type="ECO:0000256" key="7">
    <source>
        <dbReference type="SAM" id="SignalP"/>
    </source>
</evidence>
<keyword evidence="5 6" id="KW-0482">Metalloprotease</keyword>
<name>A0A434A158_9FLAO</name>
<evidence type="ECO:0000256" key="2">
    <source>
        <dbReference type="ARBA" id="ARBA00022723"/>
    </source>
</evidence>